<evidence type="ECO:0000256" key="1">
    <source>
        <dbReference type="SAM" id="Phobius"/>
    </source>
</evidence>
<feature type="transmembrane region" description="Helical" evidence="1">
    <location>
        <begin position="46"/>
        <end position="71"/>
    </location>
</feature>
<evidence type="ECO:0000313" key="2">
    <source>
        <dbReference type="EMBL" id="MBX67337.1"/>
    </source>
</evidence>
<accession>A0A2P2QKC6</accession>
<dbReference type="AlphaFoldDB" id="A0A2P2QKC6"/>
<dbReference type="EMBL" id="GGEC01086853">
    <property type="protein sequence ID" value="MBX67337.1"/>
    <property type="molecule type" value="Transcribed_RNA"/>
</dbReference>
<keyword evidence="1" id="KW-1133">Transmembrane helix</keyword>
<reference evidence="2" key="1">
    <citation type="submission" date="2018-02" db="EMBL/GenBank/DDBJ databases">
        <title>Rhizophora mucronata_Transcriptome.</title>
        <authorList>
            <person name="Meera S.P."/>
            <person name="Sreeshan A."/>
            <person name="Augustine A."/>
        </authorList>
    </citation>
    <scope>NUCLEOTIDE SEQUENCE</scope>
    <source>
        <tissue evidence="2">Leaf</tissue>
    </source>
</reference>
<name>A0A2P2QKC6_RHIMU</name>
<sequence length="86" mass="9811">MKEEVRIEGSDDAILSQSHLRGCNLSLASLVWITKYGERKMGKRKIALYCMYCLISYPIATFPILGGINIIQTFKSHSNCFENHEK</sequence>
<keyword evidence="1" id="KW-0812">Transmembrane</keyword>
<proteinExistence type="predicted"/>
<protein>
    <submittedName>
        <fullName evidence="2">Uncharacterized protein</fullName>
    </submittedName>
</protein>
<organism evidence="2">
    <name type="scientific">Rhizophora mucronata</name>
    <name type="common">Asiatic mangrove</name>
    <dbReference type="NCBI Taxonomy" id="61149"/>
    <lineage>
        <taxon>Eukaryota</taxon>
        <taxon>Viridiplantae</taxon>
        <taxon>Streptophyta</taxon>
        <taxon>Embryophyta</taxon>
        <taxon>Tracheophyta</taxon>
        <taxon>Spermatophyta</taxon>
        <taxon>Magnoliopsida</taxon>
        <taxon>eudicotyledons</taxon>
        <taxon>Gunneridae</taxon>
        <taxon>Pentapetalae</taxon>
        <taxon>rosids</taxon>
        <taxon>fabids</taxon>
        <taxon>Malpighiales</taxon>
        <taxon>Rhizophoraceae</taxon>
        <taxon>Rhizophora</taxon>
    </lineage>
</organism>
<keyword evidence="1" id="KW-0472">Membrane</keyword>